<sequence>MTSPASIPRPSRCLNDTKPVAYHLKSTSGSSIPSATSCLCASLDFGHIRHAHHGYIVRLSSWTSSNFLVYVRPA</sequence>
<evidence type="ECO:0000313" key="1">
    <source>
        <dbReference type="EMBL" id="KAF9492532.1"/>
    </source>
</evidence>
<keyword evidence="2" id="KW-1185">Reference proteome</keyword>
<reference evidence="1" key="1">
    <citation type="submission" date="2020-11" db="EMBL/GenBank/DDBJ databases">
        <authorList>
            <consortium name="DOE Joint Genome Institute"/>
            <person name="Ahrendt S."/>
            <person name="Riley R."/>
            <person name="Andreopoulos W."/>
            <person name="Labutti K."/>
            <person name="Pangilinan J."/>
            <person name="Ruiz-Duenas F.J."/>
            <person name="Barrasa J.M."/>
            <person name="Sanchez-Garcia M."/>
            <person name="Camarero S."/>
            <person name="Miyauchi S."/>
            <person name="Serrano A."/>
            <person name="Linde D."/>
            <person name="Babiker R."/>
            <person name="Drula E."/>
            <person name="Ayuso-Fernandez I."/>
            <person name="Pacheco R."/>
            <person name="Padilla G."/>
            <person name="Ferreira P."/>
            <person name="Barriuso J."/>
            <person name="Kellner H."/>
            <person name="Castanera R."/>
            <person name="Alfaro M."/>
            <person name="Ramirez L."/>
            <person name="Pisabarro A.G."/>
            <person name="Kuo A."/>
            <person name="Tritt A."/>
            <person name="Lipzen A."/>
            <person name="He G."/>
            <person name="Yan M."/>
            <person name="Ng V."/>
            <person name="Cullen D."/>
            <person name="Martin F."/>
            <person name="Rosso M.-N."/>
            <person name="Henrissat B."/>
            <person name="Hibbett D."/>
            <person name="Martinez A.T."/>
            <person name="Grigoriev I.V."/>
        </authorList>
    </citation>
    <scope>NUCLEOTIDE SEQUENCE</scope>
    <source>
        <strain evidence="1">ATCC 90797</strain>
    </source>
</reference>
<comment type="caution">
    <text evidence="1">The sequence shown here is derived from an EMBL/GenBank/DDBJ whole genome shotgun (WGS) entry which is preliminary data.</text>
</comment>
<gene>
    <name evidence="1" type="ORF">BDN71DRAFT_1451439</name>
</gene>
<evidence type="ECO:0000313" key="2">
    <source>
        <dbReference type="Proteomes" id="UP000807025"/>
    </source>
</evidence>
<dbReference type="Proteomes" id="UP000807025">
    <property type="component" value="Unassembled WGS sequence"/>
</dbReference>
<accession>A0A9P6D625</accession>
<name>A0A9P6D625_PLEER</name>
<dbReference type="AlphaFoldDB" id="A0A9P6D625"/>
<protein>
    <submittedName>
        <fullName evidence="1">Uncharacterized protein</fullName>
    </submittedName>
</protein>
<organism evidence="1 2">
    <name type="scientific">Pleurotus eryngii</name>
    <name type="common">Boletus of the steppes</name>
    <dbReference type="NCBI Taxonomy" id="5323"/>
    <lineage>
        <taxon>Eukaryota</taxon>
        <taxon>Fungi</taxon>
        <taxon>Dikarya</taxon>
        <taxon>Basidiomycota</taxon>
        <taxon>Agaricomycotina</taxon>
        <taxon>Agaricomycetes</taxon>
        <taxon>Agaricomycetidae</taxon>
        <taxon>Agaricales</taxon>
        <taxon>Pleurotineae</taxon>
        <taxon>Pleurotaceae</taxon>
        <taxon>Pleurotus</taxon>
    </lineage>
</organism>
<dbReference type="EMBL" id="MU154600">
    <property type="protein sequence ID" value="KAF9492532.1"/>
    <property type="molecule type" value="Genomic_DNA"/>
</dbReference>
<proteinExistence type="predicted"/>